<dbReference type="GO" id="GO:0005634">
    <property type="term" value="C:nucleus"/>
    <property type="evidence" value="ECO:0007669"/>
    <property type="project" value="TreeGrafter"/>
</dbReference>
<name>U4LLH4_PYROM</name>
<dbReference type="PANTHER" id="PTHR13464:SF0">
    <property type="entry name" value="SAP30-BINDING PROTEIN"/>
    <property type="match status" value="1"/>
</dbReference>
<dbReference type="InterPro" id="IPR012479">
    <property type="entry name" value="SAP30BP"/>
</dbReference>
<evidence type="ECO:0000313" key="2">
    <source>
        <dbReference type="EMBL" id="CCX14238.1"/>
    </source>
</evidence>
<dbReference type="PANTHER" id="PTHR13464">
    <property type="entry name" value="TRANSCRIPTIONAL REGULATOR PROTEIN HCNGP"/>
    <property type="match status" value="1"/>
</dbReference>
<organism evidence="2 3">
    <name type="scientific">Pyronema omphalodes (strain CBS 100304)</name>
    <name type="common">Pyronema confluens</name>
    <dbReference type="NCBI Taxonomy" id="1076935"/>
    <lineage>
        <taxon>Eukaryota</taxon>
        <taxon>Fungi</taxon>
        <taxon>Dikarya</taxon>
        <taxon>Ascomycota</taxon>
        <taxon>Pezizomycotina</taxon>
        <taxon>Pezizomycetes</taxon>
        <taxon>Pezizales</taxon>
        <taxon>Pyronemataceae</taxon>
        <taxon>Pyronema</taxon>
    </lineage>
</organism>
<feature type="compositionally biased region" description="Polar residues" evidence="1">
    <location>
        <begin position="48"/>
        <end position="59"/>
    </location>
</feature>
<dbReference type="eggNOG" id="ENOG502SB6K">
    <property type="taxonomic scope" value="Eukaryota"/>
</dbReference>
<dbReference type="GO" id="GO:0006355">
    <property type="term" value="P:regulation of DNA-templated transcription"/>
    <property type="evidence" value="ECO:0007669"/>
    <property type="project" value="InterPro"/>
</dbReference>
<reference evidence="2 3" key="1">
    <citation type="journal article" date="2013" name="PLoS Genet.">
        <title>The genome and development-dependent transcriptomes of Pyronema confluens: a window into fungal evolution.</title>
        <authorList>
            <person name="Traeger S."/>
            <person name="Altegoer F."/>
            <person name="Freitag M."/>
            <person name="Gabaldon T."/>
            <person name="Kempken F."/>
            <person name="Kumar A."/>
            <person name="Marcet-Houben M."/>
            <person name="Poggeler S."/>
            <person name="Stajich J.E."/>
            <person name="Nowrousian M."/>
        </authorList>
    </citation>
    <scope>NUCLEOTIDE SEQUENCE [LARGE SCALE GENOMIC DNA]</scope>
    <source>
        <strain evidence="3">CBS 100304</strain>
        <tissue evidence="2">Vegetative mycelium</tissue>
    </source>
</reference>
<feature type="region of interest" description="Disordered" evidence="1">
    <location>
        <begin position="228"/>
        <end position="323"/>
    </location>
</feature>
<feature type="region of interest" description="Disordered" evidence="1">
    <location>
        <begin position="1"/>
        <end position="102"/>
    </location>
</feature>
<evidence type="ECO:0000313" key="3">
    <source>
        <dbReference type="Proteomes" id="UP000018144"/>
    </source>
</evidence>
<dbReference type="Proteomes" id="UP000018144">
    <property type="component" value="Unassembled WGS sequence"/>
</dbReference>
<dbReference type="OMA" id="GSPNPEM"/>
<dbReference type="AlphaFoldDB" id="U4LLH4"/>
<evidence type="ECO:0000256" key="1">
    <source>
        <dbReference type="SAM" id="MobiDB-lite"/>
    </source>
</evidence>
<keyword evidence="3" id="KW-1185">Reference proteome</keyword>
<accession>U4LLH4</accession>
<feature type="compositionally biased region" description="Basic and acidic residues" evidence="1">
    <location>
        <begin position="265"/>
        <end position="294"/>
    </location>
</feature>
<dbReference type="Pfam" id="PF07818">
    <property type="entry name" value="HCNGP"/>
    <property type="match status" value="1"/>
</dbReference>
<feature type="compositionally biased region" description="Basic and acidic residues" evidence="1">
    <location>
        <begin position="303"/>
        <end position="323"/>
    </location>
</feature>
<dbReference type="STRING" id="1076935.U4LLH4"/>
<dbReference type="EMBL" id="HF935944">
    <property type="protein sequence ID" value="CCX14238.1"/>
    <property type="molecule type" value="Genomic_DNA"/>
</dbReference>
<protein>
    <submittedName>
        <fullName evidence="2">Similar to Meiotically up-regulated gene 151 protein acc. no. Q10069</fullName>
    </submittedName>
</protein>
<gene>
    <name evidence="2" type="ORF">PCON_13831</name>
</gene>
<dbReference type="OrthoDB" id="1714508at2759"/>
<proteinExistence type="predicted"/>
<sequence>MGLLDEYGSDSEDESTQSTEIVAPNPTQSSATVVRDTPAVPHTIPQAEPSQPSNATSDSAIPIANESIPEDAPVVGPMRPPSASPSASPEPEDTVDPSLSPYSASRSLIHSLTIPSSIPQLPPSPPGSPKAAIAGKFGHFRSLKYQGVHFNEKLLRTQSLRNPNILQKLMGFVGFDDLDQYATNMAPELWDPKGFKKEAFADELLVSHQKIADARERAKLEQQREQIDFVGSMQQASRSVARESGAVRGDKSGDNSRGSRALPPPRRDERRDFDSRDRRRGDDYRDRRRDDDRDRKRRRSRSRSRERNRGSGRYQDVEHRDRR</sequence>